<sequence length="531" mass="59285">MEAWDCLSPCRAPRWSNLLLKSRLTRELPGHSIFQKQAGNPSQRTIGSSTLSPRYGSGLDSLPPTLLKADGDELAYLHSGCLCLWSLNEKTFVQTRFLTQRHDPTRLWGRHPVLELPIYALPSFETAGLQSASDEEIEEIRRVREAGFRQQLLPSAHDPVCALGTEDAKTPEALTKSGALDKLLEKKKDQSLETLRDWGCIRDVHVRPPGFQSGPLKQLNCSLNVIVELETPSVAPAWTLLSLVDKKAFLLLTIMDPLERFVKSCAEASGLVLKPKWGKSRPFRLFQRDYDHCPTEVRFLWDLLDSLHSPPAENASAGPSLLLQFRAGLPVGTFQPTSDLTIQRVGDLTRQLSSLLSGDFDSRSKTHFILSTKYAETPDLSGYLDDSRGLWVGRLNESQSRDLLSPSEQQTAKLLPSVPPEALREPPEFRGKLAIEVRVVKERGKLQSGAGGKTNSQQAVEPEKVEGGGFKKRKRREDEKEVQNSSWLQRRESRSGAEFFLPLLNVPSGTDCAYRGEETKEPVPVKEEMSD</sequence>
<reference evidence="2" key="1">
    <citation type="submission" date="2014-11" db="EMBL/GenBank/DDBJ databases">
        <authorList>
            <person name="Otto D Thomas"/>
            <person name="Naeem Raeece"/>
        </authorList>
    </citation>
    <scope>NUCLEOTIDE SEQUENCE</scope>
</reference>
<protein>
    <submittedName>
        <fullName evidence="2">Uncharacterized protein</fullName>
    </submittedName>
</protein>
<name>A0A0G4FHD6_9ALVE</name>
<dbReference type="VEuPathDB" id="CryptoDB:Cvel_16859"/>
<gene>
    <name evidence="2" type="ORF">Cvel_16859</name>
</gene>
<accession>A0A0G4FHD6</accession>
<feature type="region of interest" description="Disordered" evidence="1">
    <location>
        <begin position="446"/>
        <end position="492"/>
    </location>
</feature>
<dbReference type="EMBL" id="CDMZ01000350">
    <property type="protein sequence ID" value="CEM12357.1"/>
    <property type="molecule type" value="Genomic_DNA"/>
</dbReference>
<dbReference type="PhylomeDB" id="A0A0G4FHD6"/>
<dbReference type="AlphaFoldDB" id="A0A0G4FHD6"/>
<organism evidence="2">
    <name type="scientific">Chromera velia CCMP2878</name>
    <dbReference type="NCBI Taxonomy" id="1169474"/>
    <lineage>
        <taxon>Eukaryota</taxon>
        <taxon>Sar</taxon>
        <taxon>Alveolata</taxon>
        <taxon>Colpodellida</taxon>
        <taxon>Chromeraceae</taxon>
        <taxon>Chromera</taxon>
    </lineage>
</organism>
<evidence type="ECO:0000256" key="1">
    <source>
        <dbReference type="SAM" id="MobiDB-lite"/>
    </source>
</evidence>
<feature type="compositionally biased region" description="Polar residues" evidence="1">
    <location>
        <begin position="400"/>
        <end position="412"/>
    </location>
</feature>
<evidence type="ECO:0000313" key="2">
    <source>
        <dbReference type="EMBL" id="CEM12357.1"/>
    </source>
</evidence>
<feature type="region of interest" description="Disordered" evidence="1">
    <location>
        <begin position="400"/>
        <end position="429"/>
    </location>
</feature>
<feature type="compositionally biased region" description="Basic and acidic residues" evidence="1">
    <location>
        <begin position="514"/>
        <end position="531"/>
    </location>
</feature>
<proteinExistence type="predicted"/>
<feature type="region of interest" description="Disordered" evidence="1">
    <location>
        <begin position="510"/>
        <end position="531"/>
    </location>
</feature>